<keyword evidence="3" id="KW-0677">Repeat</keyword>
<keyword evidence="4" id="KW-0547">Nucleotide-binding</keyword>
<keyword evidence="2" id="KW-0808">Transferase</keyword>
<feature type="repeat" description="ANK" evidence="8">
    <location>
        <begin position="511"/>
        <end position="538"/>
    </location>
</feature>
<keyword evidence="5" id="KW-0418">Kinase</keyword>
<evidence type="ECO:0000313" key="11">
    <source>
        <dbReference type="Proteomes" id="UP000039046"/>
    </source>
</evidence>
<dbReference type="PANTHER" id="PTHR24198">
    <property type="entry name" value="ANKYRIN REPEAT AND PROTEIN KINASE DOMAIN-CONTAINING PROTEIN"/>
    <property type="match status" value="1"/>
</dbReference>
<name>A0A0A1TD36_9HYPO</name>
<proteinExistence type="predicted"/>
<dbReference type="GO" id="GO:0004674">
    <property type="term" value="F:protein serine/threonine kinase activity"/>
    <property type="evidence" value="ECO:0007669"/>
    <property type="project" value="UniProtKB-KW"/>
</dbReference>
<dbReference type="CDD" id="cd11651">
    <property type="entry name" value="YPK1_N_like"/>
    <property type="match status" value="1"/>
</dbReference>
<dbReference type="OrthoDB" id="4935479at2759"/>
<dbReference type="InterPro" id="IPR000961">
    <property type="entry name" value="AGC-kinase_C"/>
</dbReference>
<evidence type="ECO:0000256" key="5">
    <source>
        <dbReference type="ARBA" id="ARBA00022777"/>
    </source>
</evidence>
<feature type="repeat" description="ANK" evidence="8">
    <location>
        <begin position="339"/>
        <end position="371"/>
    </location>
</feature>
<evidence type="ECO:0000256" key="6">
    <source>
        <dbReference type="ARBA" id="ARBA00022840"/>
    </source>
</evidence>
<dbReference type="PROSITE" id="PS50297">
    <property type="entry name" value="ANK_REP_REGION"/>
    <property type="match status" value="3"/>
</dbReference>
<evidence type="ECO:0000259" key="9">
    <source>
        <dbReference type="PROSITE" id="PS51285"/>
    </source>
</evidence>
<evidence type="ECO:0000313" key="10">
    <source>
        <dbReference type="EMBL" id="CEJ86661.1"/>
    </source>
</evidence>
<dbReference type="EMBL" id="CDHN01000002">
    <property type="protein sequence ID" value="CEJ86661.1"/>
    <property type="molecule type" value="Genomic_DNA"/>
</dbReference>
<dbReference type="Pfam" id="PF12796">
    <property type="entry name" value="Ank_2"/>
    <property type="match status" value="2"/>
</dbReference>
<dbReference type="InterPro" id="IPR036770">
    <property type="entry name" value="Ankyrin_rpt-contain_sf"/>
</dbReference>
<dbReference type="SMART" id="SM00248">
    <property type="entry name" value="ANK"/>
    <property type="match status" value="3"/>
</dbReference>
<gene>
    <name evidence="10" type="ORF">VHEMI04168</name>
</gene>
<accession>A0A0A1TD36</accession>
<dbReference type="Proteomes" id="UP000039046">
    <property type="component" value="Unassembled WGS sequence"/>
</dbReference>
<dbReference type="PANTHER" id="PTHR24198:SF165">
    <property type="entry name" value="ANKYRIN REPEAT-CONTAINING PROTEIN-RELATED"/>
    <property type="match status" value="1"/>
</dbReference>
<feature type="domain" description="AGC-kinase C-terminal" evidence="9">
    <location>
        <begin position="178"/>
        <end position="235"/>
    </location>
</feature>
<dbReference type="STRING" id="1531966.A0A0A1TD36"/>
<dbReference type="AlphaFoldDB" id="A0A0A1TD36"/>
<dbReference type="InterPro" id="IPR002110">
    <property type="entry name" value="Ankyrin_rpt"/>
</dbReference>
<sequence length="577" mass="63588">MLSATNRQQPDGFGQEPHHVQAELCAMLEFGLSQVRLDAVSGTIKDPVWTTATRKRRIAFDVFRRAELTIRLYVKPTNLPGGAQDIFLGGSKIFPQVHDMSALNIHWCPVVGSTGKVKIELEYKPSSATATGPLKHIATIGDSSRLGYVSQILKTNTNRVQRLGSNGTLEIKSHPFFDGIDWDRLARREYEPAFKPPRIAIFFEHRRAGPATMNELLEQFSEFSYIHPTSGQDEANVSLQALPDPTVNGPEDWALAWEETEQRFYFCNRSTRSKQRIETPACASQDRLGMDSSLASSNHPSSAQVQAALAAALLKKYLHLVPEILAAYRPDVNFRLGIQENTPLEYAAELENVSLVQLLLDNGAAATVAQGKPLEIATRNRNLQLVKMFIHKTTDRVVRTKALGTAVSQRDTAIVAVLLAHGVRCDFDEADQTFPFRCCGVDEAVDAAVFENTGFVGGPSPDEYLPPLVRAVYSNDEELVKLLLAHGANVNAQYHDALFSEPSPSLIQLQSCGTAVHLAIEMGFDTIVRILLDSGANIYEPVAAREFHTCQMIPRETYLKIAHGLQVAVAAKLSAMT</sequence>
<evidence type="ECO:0000256" key="1">
    <source>
        <dbReference type="ARBA" id="ARBA00022527"/>
    </source>
</evidence>
<dbReference type="PROSITE" id="PS51285">
    <property type="entry name" value="AGC_KINASE_CTER"/>
    <property type="match status" value="1"/>
</dbReference>
<protein>
    <recommendedName>
        <fullName evidence="9">AGC-kinase C-terminal domain-containing protein</fullName>
    </recommendedName>
</protein>
<evidence type="ECO:0000256" key="3">
    <source>
        <dbReference type="ARBA" id="ARBA00022737"/>
    </source>
</evidence>
<dbReference type="Gene3D" id="1.10.510.10">
    <property type="entry name" value="Transferase(Phosphotransferase) domain 1"/>
    <property type="match status" value="1"/>
</dbReference>
<evidence type="ECO:0000256" key="4">
    <source>
        <dbReference type="ARBA" id="ARBA00022741"/>
    </source>
</evidence>
<evidence type="ECO:0000256" key="8">
    <source>
        <dbReference type="PROSITE-ProRule" id="PRU00023"/>
    </source>
</evidence>
<keyword evidence="7 8" id="KW-0040">ANK repeat</keyword>
<dbReference type="GO" id="GO:0005524">
    <property type="term" value="F:ATP binding"/>
    <property type="evidence" value="ECO:0007669"/>
    <property type="project" value="UniProtKB-KW"/>
</dbReference>
<keyword evidence="1" id="KW-0723">Serine/threonine-protein kinase</keyword>
<dbReference type="SUPFAM" id="SSF48403">
    <property type="entry name" value="Ankyrin repeat"/>
    <property type="match status" value="1"/>
</dbReference>
<feature type="repeat" description="ANK" evidence="8">
    <location>
        <begin position="463"/>
        <end position="495"/>
    </location>
</feature>
<evidence type="ECO:0000256" key="7">
    <source>
        <dbReference type="ARBA" id="ARBA00023043"/>
    </source>
</evidence>
<dbReference type="HOGENOM" id="CLU_015090_0_0_1"/>
<evidence type="ECO:0000256" key="2">
    <source>
        <dbReference type="ARBA" id="ARBA00022679"/>
    </source>
</evidence>
<reference evidence="10 11" key="1">
    <citation type="journal article" date="2015" name="Genome Announc.">
        <title>Draft Genome Sequence and Gene Annotation of the Entomopathogenic Fungus Verticillium hemipterigenum.</title>
        <authorList>
            <person name="Horn F."/>
            <person name="Habel A."/>
            <person name="Scharf D.H."/>
            <person name="Dworschak J."/>
            <person name="Brakhage A.A."/>
            <person name="Guthke R."/>
            <person name="Hertweck C."/>
            <person name="Linde J."/>
        </authorList>
    </citation>
    <scope>NUCLEOTIDE SEQUENCE [LARGE SCALE GENOMIC DNA]</scope>
</reference>
<dbReference type="PROSITE" id="PS50088">
    <property type="entry name" value="ANK_REPEAT"/>
    <property type="match status" value="3"/>
</dbReference>
<keyword evidence="6" id="KW-0067">ATP-binding</keyword>
<keyword evidence="11" id="KW-1185">Reference proteome</keyword>
<organism evidence="10 11">
    <name type="scientific">[Torrubiella] hemipterigena</name>
    <dbReference type="NCBI Taxonomy" id="1531966"/>
    <lineage>
        <taxon>Eukaryota</taxon>
        <taxon>Fungi</taxon>
        <taxon>Dikarya</taxon>
        <taxon>Ascomycota</taxon>
        <taxon>Pezizomycotina</taxon>
        <taxon>Sordariomycetes</taxon>
        <taxon>Hypocreomycetidae</taxon>
        <taxon>Hypocreales</taxon>
        <taxon>Clavicipitaceae</taxon>
        <taxon>Clavicipitaceae incertae sedis</taxon>
        <taxon>'Torrubiella' clade</taxon>
    </lineage>
</organism>
<dbReference type="Gene3D" id="1.25.40.20">
    <property type="entry name" value="Ankyrin repeat-containing domain"/>
    <property type="match status" value="2"/>
</dbReference>